<proteinExistence type="predicted"/>
<accession>A0A329LTP5</accession>
<dbReference type="OrthoDB" id="2628266at2"/>
<protein>
    <recommendedName>
        <fullName evidence="3">Phage protein</fullName>
    </recommendedName>
</protein>
<dbReference type="AlphaFoldDB" id="A0A329LTP5"/>
<dbReference type="EMBL" id="QMFB01000046">
    <property type="protein sequence ID" value="RAV09943.1"/>
    <property type="molecule type" value="Genomic_DNA"/>
</dbReference>
<dbReference type="Proteomes" id="UP000250369">
    <property type="component" value="Unassembled WGS sequence"/>
</dbReference>
<comment type="caution">
    <text evidence="1">The sequence shown here is derived from an EMBL/GenBank/DDBJ whole genome shotgun (WGS) entry which is preliminary data.</text>
</comment>
<evidence type="ECO:0008006" key="3">
    <source>
        <dbReference type="Google" id="ProtNLM"/>
    </source>
</evidence>
<sequence length="72" mass="7932">MKNKFEFTAVVLIGNGELTDDFTIEIAQIADRLTEQLEIAKKALQTIVESTEHSNEAVKTIAAEALEAIMKP</sequence>
<name>A0A329LTP5_9BACL</name>
<organism evidence="1 2">
    <name type="scientific">Paenibacillus contaminans</name>
    <dbReference type="NCBI Taxonomy" id="450362"/>
    <lineage>
        <taxon>Bacteria</taxon>
        <taxon>Bacillati</taxon>
        <taxon>Bacillota</taxon>
        <taxon>Bacilli</taxon>
        <taxon>Bacillales</taxon>
        <taxon>Paenibacillaceae</taxon>
        <taxon>Paenibacillus</taxon>
    </lineage>
</organism>
<evidence type="ECO:0000313" key="1">
    <source>
        <dbReference type="EMBL" id="RAV09943.1"/>
    </source>
</evidence>
<reference evidence="1 2" key="1">
    <citation type="journal article" date="2009" name="Int. J. Syst. Evol. Microbiol.">
        <title>Paenibacillus contaminans sp. nov., isolated from a contaminated laboratory plate.</title>
        <authorList>
            <person name="Chou J.H."/>
            <person name="Lee J.H."/>
            <person name="Lin M.C."/>
            <person name="Chang P.S."/>
            <person name="Arun A.B."/>
            <person name="Young C.C."/>
            <person name="Chen W.M."/>
        </authorList>
    </citation>
    <scope>NUCLEOTIDE SEQUENCE [LARGE SCALE GENOMIC DNA]</scope>
    <source>
        <strain evidence="1 2">CKOBP-6</strain>
    </source>
</reference>
<evidence type="ECO:0000313" key="2">
    <source>
        <dbReference type="Proteomes" id="UP000250369"/>
    </source>
</evidence>
<keyword evidence="2" id="KW-1185">Reference proteome</keyword>
<gene>
    <name evidence="1" type="ORF">DQG23_38720</name>
</gene>